<evidence type="ECO:0000313" key="11">
    <source>
        <dbReference type="EMBL" id="OUS47104.1"/>
    </source>
</evidence>
<dbReference type="EMBL" id="CAID01000008">
    <property type="protein sequence ID" value="CAL55090.1"/>
    <property type="molecule type" value="Genomic_DNA"/>
</dbReference>
<evidence type="ECO:0000256" key="1">
    <source>
        <dbReference type="ARBA" id="ARBA00001917"/>
    </source>
</evidence>
<keyword evidence="6" id="KW-0521">NADP</keyword>
<accession>A0A1Y5IFY1</accession>
<dbReference type="InParanoid" id="Q012U0"/>
<dbReference type="NCBIfam" id="NF008774">
    <property type="entry name" value="PRK11815.1"/>
    <property type="match status" value="1"/>
</dbReference>
<reference evidence="10 12" key="1">
    <citation type="journal article" date="2006" name="Proc. Natl. Acad. Sci. U.S.A.">
        <title>Genome analysis of the smallest free-living eukaryote Ostreococcus tauri unveils many unique features.</title>
        <authorList>
            <person name="Derelle E."/>
            <person name="Ferraz C."/>
            <person name="Rombauts S."/>
            <person name="Rouze P."/>
            <person name="Worden A.Z."/>
            <person name="Robbens S."/>
            <person name="Partensky F."/>
            <person name="Degroeve S."/>
            <person name="Echeynie S."/>
            <person name="Cooke R."/>
            <person name="Saeys Y."/>
            <person name="Wuyts J."/>
            <person name="Jabbari K."/>
            <person name="Bowler C."/>
            <person name="Panaud O."/>
            <person name="Piegu B."/>
            <person name="Ball S.G."/>
            <person name="Ral J.-P."/>
            <person name="Bouget F.-Y."/>
            <person name="Piganeau G."/>
            <person name="De Baets B."/>
            <person name="Picard A."/>
            <person name="Delseny M."/>
            <person name="Demaille J."/>
            <person name="Van de Peer Y."/>
            <person name="Moreau H."/>
        </authorList>
    </citation>
    <scope>NUCLEOTIDE SEQUENCE [LARGE SCALE GENOMIC DNA]</scope>
    <source>
        <strain evidence="10 12">OTTH0595</strain>
    </source>
</reference>
<keyword evidence="7" id="KW-0694">RNA-binding</keyword>
<evidence type="ECO:0000256" key="7">
    <source>
        <dbReference type="ARBA" id="ARBA00022884"/>
    </source>
</evidence>
<evidence type="ECO:0000256" key="4">
    <source>
        <dbReference type="ARBA" id="ARBA00022643"/>
    </source>
</evidence>
<dbReference type="Proteomes" id="UP000009170">
    <property type="component" value="Unassembled WGS sequence"/>
</dbReference>
<evidence type="ECO:0000256" key="8">
    <source>
        <dbReference type="ARBA" id="ARBA00023002"/>
    </source>
</evidence>
<dbReference type="GeneID" id="9831501"/>
<proteinExistence type="predicted"/>
<dbReference type="GO" id="GO:0000049">
    <property type="term" value="F:tRNA binding"/>
    <property type="evidence" value="ECO:0007669"/>
    <property type="project" value="UniProtKB-KW"/>
</dbReference>
<evidence type="ECO:0000256" key="3">
    <source>
        <dbReference type="ARBA" id="ARBA00022630"/>
    </source>
</evidence>
<reference evidence="10" key="2">
    <citation type="journal article" date="2014" name="BMC Genomics">
        <title>An improved genome of the model marine alga Ostreococcus tauri unfolds by assessing Illumina de novo assemblies.</title>
        <authorList>
            <person name="Blanc-Mathieu R."/>
            <person name="Verhelst B."/>
            <person name="Derelle E."/>
            <person name="Rombauts S."/>
            <person name="Bouget F.Y."/>
            <person name="Carre I."/>
            <person name="Chateau A."/>
            <person name="Eyre-Walker A."/>
            <person name="Grimsley N."/>
            <person name="Moreau H."/>
            <person name="Piegu B."/>
            <person name="Rivals E."/>
            <person name="Schackwitz W."/>
            <person name="Van de Peer Y."/>
            <person name="Piganeau G."/>
        </authorList>
    </citation>
    <scope>NUCLEOTIDE SEQUENCE</scope>
    <source>
        <strain evidence="10">RCC4221</strain>
    </source>
</reference>
<sequence length="490" mass="53613">MLARARARALCACGFARARVVHARRCPTGARGRRARLRSTAATALDDDDDDDARAVDDVSTRALGPRASATTWVWASEAYDVRGDGEGGRGARTRATRAGALSVAPMMEYTTAHFRVMCRLMSAKTWLWTEMEVDQTLTHAVLEGTRVDRFLDYPVETAATVLQLGGSDPEILGRATAIAAPYGYEEINLNSGCPSPKVAGKGCFGAALMTEPRLVAECLQAMNENAPSGTPVSIKCRIGVDECDSYDALCEYVDTIVRASATRRFYVHARKALLNGLSPAENRSVPPLKHEWAYALARDFPECEFHLNGGLKTLKDVENAIHRGPEGGGPIAGVMIGRQAHADPWGLLSAADTTIFGESTNPCASRRDFLEKYVEYADDTIGRYGTAKDGYRIPSVRHMMHPIQNLFHGCANNKMWRRLVDEELQKRSKKPDTTVRSILEATLGVIEDEDLDAPPRAAGIDAFDANREWDLPTKGGGYRAMDQRAVVQH</sequence>
<dbReference type="AlphaFoldDB" id="Q012U0"/>
<evidence type="ECO:0000256" key="5">
    <source>
        <dbReference type="ARBA" id="ARBA00022694"/>
    </source>
</evidence>
<feature type="domain" description="DUS-like FMN-binding" evidence="9">
    <location>
        <begin position="104"/>
        <end position="431"/>
    </location>
</feature>
<organism evidence="10 12">
    <name type="scientific">Ostreococcus tauri</name>
    <name type="common">Marine green alga</name>
    <dbReference type="NCBI Taxonomy" id="70448"/>
    <lineage>
        <taxon>Eukaryota</taxon>
        <taxon>Viridiplantae</taxon>
        <taxon>Chlorophyta</taxon>
        <taxon>Mamiellophyceae</taxon>
        <taxon>Mamiellales</taxon>
        <taxon>Bathycoccaceae</taxon>
        <taxon>Ostreococcus</taxon>
    </lineage>
</organism>
<dbReference type="GO" id="GO:0017150">
    <property type="term" value="F:tRNA dihydrouridine synthase activity"/>
    <property type="evidence" value="ECO:0007669"/>
    <property type="project" value="InterPro"/>
</dbReference>
<dbReference type="CDD" id="cd02801">
    <property type="entry name" value="DUS_like_FMN"/>
    <property type="match status" value="1"/>
</dbReference>
<protein>
    <submittedName>
        <fullName evidence="11">Nitrogen regulation family protein</fullName>
    </submittedName>
    <submittedName>
        <fullName evidence="10">tRNA-dihydrouridine synthase, conserved site</fullName>
    </submittedName>
</protein>
<evidence type="ECO:0000256" key="2">
    <source>
        <dbReference type="ARBA" id="ARBA00022555"/>
    </source>
</evidence>
<dbReference type="RefSeq" id="XP_003080922.1">
    <property type="nucleotide sequence ID" value="XM_003080874.1"/>
</dbReference>
<keyword evidence="3" id="KW-0285">Flavoprotein</keyword>
<dbReference type="Pfam" id="PF01207">
    <property type="entry name" value="Dus"/>
    <property type="match status" value="1"/>
</dbReference>
<dbReference type="PANTHER" id="PTHR42907:SF1">
    <property type="entry name" value="FMN-LINKED OXIDOREDUCTASES SUPERFAMILY PROTEIN"/>
    <property type="match status" value="1"/>
</dbReference>
<keyword evidence="2" id="KW-0820">tRNA-binding</keyword>
<dbReference type="SUPFAM" id="SSF51395">
    <property type="entry name" value="FMN-linked oxidoreductases"/>
    <property type="match status" value="1"/>
</dbReference>
<evidence type="ECO:0000259" key="9">
    <source>
        <dbReference type="Pfam" id="PF01207"/>
    </source>
</evidence>
<dbReference type="PANTHER" id="PTHR42907">
    <property type="entry name" value="FMN-LINKED OXIDOREDUCTASES SUPERFAMILY PROTEIN"/>
    <property type="match status" value="1"/>
</dbReference>
<keyword evidence="12" id="KW-1185">Reference proteome</keyword>
<evidence type="ECO:0000313" key="12">
    <source>
        <dbReference type="Proteomes" id="UP000009170"/>
    </source>
</evidence>
<keyword evidence="8" id="KW-0560">Oxidoreductase</keyword>
<name>Q012U0_OSTTA</name>
<keyword evidence="4" id="KW-0288">FMN</keyword>
<dbReference type="EMBL" id="KZ155780">
    <property type="protein sequence ID" value="OUS47104.1"/>
    <property type="molecule type" value="Genomic_DNA"/>
</dbReference>
<dbReference type="InterPro" id="IPR013785">
    <property type="entry name" value="Aldolase_TIM"/>
</dbReference>
<dbReference type="InterPro" id="IPR035587">
    <property type="entry name" value="DUS-like_FMN-bd"/>
</dbReference>
<gene>
    <name evidence="11" type="ORF">BE221DRAFT_72727</name>
    <name evidence="10" type="ORF">OT_ostta08g03590</name>
</gene>
<evidence type="ECO:0000313" key="10">
    <source>
        <dbReference type="EMBL" id="CAL55090.1"/>
    </source>
</evidence>
<dbReference type="PROSITE" id="PS01136">
    <property type="entry name" value="UPF0034"/>
    <property type="match status" value="1"/>
</dbReference>
<reference evidence="11" key="3">
    <citation type="submission" date="2017-04" db="EMBL/GenBank/DDBJ databases">
        <title>Population genomics of picophytoplankton unveils novel chromosome hypervariability.</title>
        <authorList>
            <consortium name="DOE Joint Genome Institute"/>
            <person name="Blanc-Mathieu R."/>
            <person name="Krasovec M."/>
            <person name="Hebrard M."/>
            <person name="Yau S."/>
            <person name="Desgranges E."/>
            <person name="Martin J."/>
            <person name="Schackwitz W."/>
            <person name="Kuo A."/>
            <person name="Salin G."/>
            <person name="Donnadieu C."/>
            <person name="Desdevises Y."/>
            <person name="Sanchez-Ferandin S."/>
            <person name="Moreau H."/>
            <person name="Rivals E."/>
            <person name="Grigoriev I.V."/>
            <person name="Grimsley N."/>
            <person name="Eyre-Walker A."/>
            <person name="Piganeau G."/>
        </authorList>
    </citation>
    <scope>NUCLEOTIDE SEQUENCE [LARGE SCALE GENOMIC DNA]</scope>
    <source>
        <strain evidence="11">RCC 1115</strain>
    </source>
</reference>
<dbReference type="KEGG" id="ota:OT_ostta08g03590"/>
<accession>Q012U0</accession>
<dbReference type="OrthoDB" id="10262250at2759"/>
<evidence type="ECO:0000256" key="6">
    <source>
        <dbReference type="ARBA" id="ARBA00022857"/>
    </source>
</evidence>
<dbReference type="InterPro" id="IPR004653">
    <property type="entry name" value="DusA"/>
</dbReference>
<comment type="cofactor">
    <cofactor evidence="1">
        <name>FMN</name>
        <dbReference type="ChEBI" id="CHEBI:58210"/>
    </cofactor>
</comment>
<dbReference type="OMA" id="NNMIGAC"/>
<dbReference type="Proteomes" id="UP000195557">
    <property type="component" value="Unassembled WGS sequence"/>
</dbReference>
<keyword evidence="5" id="KW-0819">tRNA processing</keyword>
<dbReference type="GO" id="GO:0050660">
    <property type="term" value="F:flavin adenine dinucleotide binding"/>
    <property type="evidence" value="ECO:0007669"/>
    <property type="project" value="InterPro"/>
</dbReference>
<dbReference type="Gene3D" id="3.20.20.70">
    <property type="entry name" value="Aldolase class I"/>
    <property type="match status" value="1"/>
</dbReference>
<dbReference type="InterPro" id="IPR018517">
    <property type="entry name" value="tRNA_hU_synthase_CS"/>
</dbReference>
<dbReference type="FunCoup" id="Q012U0">
    <property type="interactions" value="225"/>
</dbReference>
<dbReference type="Gene3D" id="1.20.120.1460">
    <property type="match status" value="1"/>
</dbReference>
<accession>A0A454Y309</accession>